<evidence type="ECO:0000256" key="4">
    <source>
        <dbReference type="ARBA" id="ARBA00022475"/>
    </source>
</evidence>
<dbReference type="InterPro" id="IPR000548">
    <property type="entry name" value="Myelin_BP"/>
</dbReference>
<dbReference type="PANTHER" id="PTHR11429:SF0">
    <property type="entry name" value="MYELIN BASIC PROTEIN"/>
    <property type="match status" value="1"/>
</dbReference>
<dbReference type="Proteomes" id="UP000289886">
    <property type="component" value="Unassembled WGS sequence"/>
</dbReference>
<comment type="caution">
    <text evidence="7">The sequence shown here is derived from an EMBL/GenBank/DDBJ whole genome shotgun (WGS) entry which is preliminary data.</text>
</comment>
<keyword evidence="8" id="KW-1185">Reference proteome</keyword>
<dbReference type="EMBL" id="SCEB01000268">
    <property type="protein sequence ID" value="RXM99949.1"/>
    <property type="molecule type" value="Genomic_DNA"/>
</dbReference>
<feature type="compositionally biased region" description="Polar residues" evidence="6">
    <location>
        <begin position="41"/>
        <end position="58"/>
    </location>
</feature>
<evidence type="ECO:0000256" key="1">
    <source>
        <dbReference type="ARBA" id="ARBA00004392"/>
    </source>
</evidence>
<evidence type="ECO:0000256" key="6">
    <source>
        <dbReference type="SAM" id="MobiDB-lite"/>
    </source>
</evidence>
<evidence type="ECO:0000256" key="2">
    <source>
        <dbReference type="ARBA" id="ARBA00005936"/>
    </source>
</evidence>
<feature type="compositionally biased region" description="Polar residues" evidence="6">
    <location>
        <begin position="89"/>
        <end position="104"/>
    </location>
</feature>
<feature type="compositionally biased region" description="Polar residues" evidence="6">
    <location>
        <begin position="1"/>
        <end position="18"/>
    </location>
</feature>
<evidence type="ECO:0000313" key="7">
    <source>
        <dbReference type="EMBL" id="RXM99949.1"/>
    </source>
</evidence>
<evidence type="ECO:0000256" key="5">
    <source>
        <dbReference type="ARBA" id="ARBA00023136"/>
    </source>
</evidence>
<dbReference type="GO" id="GO:0019911">
    <property type="term" value="F:structural constituent of myelin sheath"/>
    <property type="evidence" value="ECO:0007669"/>
    <property type="project" value="InterPro"/>
</dbReference>
<protein>
    <recommendedName>
        <fullName evidence="3">Myelin basic protein</fullName>
    </recommendedName>
</protein>
<reference evidence="7 8" key="1">
    <citation type="submission" date="2019-01" db="EMBL/GenBank/DDBJ databases">
        <title>Draft Genome and Complete Hox-Cluster Characterization of the Sterlet Sturgeon (Acipenser ruthenus).</title>
        <authorList>
            <person name="Wei Q."/>
        </authorList>
    </citation>
    <scope>NUCLEOTIDE SEQUENCE [LARGE SCALE GENOMIC DNA]</scope>
    <source>
        <strain evidence="7">WHYD16114868_AA</strain>
        <tissue evidence="7">Blood</tissue>
    </source>
</reference>
<organism evidence="7 8">
    <name type="scientific">Acipenser ruthenus</name>
    <name type="common">Sterlet sturgeon</name>
    <dbReference type="NCBI Taxonomy" id="7906"/>
    <lineage>
        <taxon>Eukaryota</taxon>
        <taxon>Metazoa</taxon>
        <taxon>Chordata</taxon>
        <taxon>Craniata</taxon>
        <taxon>Vertebrata</taxon>
        <taxon>Euteleostomi</taxon>
        <taxon>Actinopterygii</taxon>
        <taxon>Chondrostei</taxon>
        <taxon>Acipenseriformes</taxon>
        <taxon>Acipenseridae</taxon>
        <taxon>Acipenser</taxon>
    </lineage>
</organism>
<keyword evidence="5" id="KW-0472">Membrane</keyword>
<evidence type="ECO:0000256" key="3">
    <source>
        <dbReference type="ARBA" id="ARBA00019097"/>
    </source>
</evidence>
<proteinExistence type="inferred from homology"/>
<name>A0A662YTQ3_ACIRT</name>
<dbReference type="PANTHER" id="PTHR11429">
    <property type="entry name" value="MYELIN BASIC PROTEIN"/>
    <property type="match status" value="1"/>
</dbReference>
<keyword evidence="4" id="KW-1003">Cell membrane</keyword>
<dbReference type="Pfam" id="PF01669">
    <property type="entry name" value="Myelin_MBP"/>
    <property type="match status" value="1"/>
</dbReference>
<comment type="subcellular location">
    <subcellularLocation>
        <location evidence="1">Myelin membrane</location>
        <topology evidence="1">Peripheral membrane protein</topology>
        <orientation evidence="1">Cytoplasmic side</orientation>
    </subcellularLocation>
</comment>
<sequence>MKSSQLAASPQKTPQQSGAHARPGDDSRVVSFFKTIGVSAMKSSQLAASPQKTPQQSGAHARPGDDSRVVSFFKTIVSPRTTPPPTKGTDGQKQPVQARSQETTRAAHKGHKDTRGDGQGTLSKIFKLVK</sequence>
<evidence type="ECO:0000313" key="8">
    <source>
        <dbReference type="Proteomes" id="UP000289886"/>
    </source>
</evidence>
<accession>A0A662YTQ3</accession>
<comment type="similarity">
    <text evidence="2">Belongs to the myelin basic protein family.</text>
</comment>
<gene>
    <name evidence="7" type="ORF">EOD39_10533</name>
</gene>
<feature type="region of interest" description="Disordered" evidence="6">
    <location>
        <begin position="1"/>
        <end position="130"/>
    </location>
</feature>
<dbReference type="GO" id="GO:0043209">
    <property type="term" value="C:myelin sheath"/>
    <property type="evidence" value="ECO:0007669"/>
    <property type="project" value="UniProtKB-SubCell"/>
</dbReference>
<dbReference type="AlphaFoldDB" id="A0A662YTQ3"/>